<feature type="non-terminal residue" evidence="11">
    <location>
        <position position="1"/>
    </location>
</feature>
<protein>
    <recommendedName>
        <fullName evidence="1">non-specific serine/threonine protein kinase</fullName>
        <ecNumber evidence="1">2.7.11.1</ecNumber>
    </recommendedName>
</protein>
<feature type="region of interest" description="Disordered" evidence="9">
    <location>
        <begin position="821"/>
        <end position="881"/>
    </location>
</feature>
<organism evidence="11 12">
    <name type="scientific">Xenoophorus captivus</name>
    <dbReference type="NCBI Taxonomy" id="1517983"/>
    <lineage>
        <taxon>Eukaryota</taxon>
        <taxon>Metazoa</taxon>
        <taxon>Chordata</taxon>
        <taxon>Craniata</taxon>
        <taxon>Vertebrata</taxon>
        <taxon>Euteleostomi</taxon>
        <taxon>Actinopterygii</taxon>
        <taxon>Neopterygii</taxon>
        <taxon>Teleostei</taxon>
        <taxon>Neoteleostei</taxon>
        <taxon>Acanthomorphata</taxon>
        <taxon>Ovalentaria</taxon>
        <taxon>Atherinomorphae</taxon>
        <taxon>Cyprinodontiformes</taxon>
        <taxon>Goodeidae</taxon>
        <taxon>Xenoophorus</taxon>
    </lineage>
</organism>
<dbReference type="Gene3D" id="3.10.20.90">
    <property type="entry name" value="Phosphatidylinositol 3-kinase Catalytic Subunit, Chain A, domain 1"/>
    <property type="match status" value="1"/>
</dbReference>
<evidence type="ECO:0000313" key="12">
    <source>
        <dbReference type="Proteomes" id="UP001434883"/>
    </source>
</evidence>
<evidence type="ECO:0000256" key="8">
    <source>
        <dbReference type="ARBA" id="ARBA00048679"/>
    </source>
</evidence>
<keyword evidence="6" id="KW-0067">ATP-binding</keyword>
<keyword evidence="2" id="KW-0723">Serine/threonine-protein kinase</keyword>
<feature type="compositionally biased region" description="Low complexity" evidence="9">
    <location>
        <begin position="832"/>
        <end position="844"/>
    </location>
</feature>
<comment type="catalytic activity">
    <reaction evidence="8">
        <text>L-seryl-[protein] + ATP = O-phospho-L-seryl-[protein] + ADP + H(+)</text>
        <dbReference type="Rhea" id="RHEA:17989"/>
        <dbReference type="Rhea" id="RHEA-COMP:9863"/>
        <dbReference type="Rhea" id="RHEA-COMP:11604"/>
        <dbReference type="ChEBI" id="CHEBI:15378"/>
        <dbReference type="ChEBI" id="CHEBI:29999"/>
        <dbReference type="ChEBI" id="CHEBI:30616"/>
        <dbReference type="ChEBI" id="CHEBI:83421"/>
        <dbReference type="ChEBI" id="CHEBI:456216"/>
        <dbReference type="EC" id="2.7.11.1"/>
    </reaction>
</comment>
<feature type="compositionally biased region" description="Basic residues" evidence="9">
    <location>
        <begin position="1155"/>
        <end position="1169"/>
    </location>
</feature>
<evidence type="ECO:0000256" key="9">
    <source>
        <dbReference type="SAM" id="MobiDB-lite"/>
    </source>
</evidence>
<proteinExistence type="predicted"/>
<feature type="compositionally biased region" description="Low complexity" evidence="9">
    <location>
        <begin position="983"/>
        <end position="1008"/>
    </location>
</feature>
<evidence type="ECO:0000256" key="5">
    <source>
        <dbReference type="ARBA" id="ARBA00022777"/>
    </source>
</evidence>
<accession>A0ABV0SDT2</accession>
<evidence type="ECO:0000256" key="1">
    <source>
        <dbReference type="ARBA" id="ARBA00012513"/>
    </source>
</evidence>
<sequence>TPEFMAPEMYEEHYDESGIKPASFDKVNDPEIKEIIEGCIRQNKSQRDLLNHAFFAEDTGVRVELAEEDTGTQDCLALRIWVEDPKKLKGKHKDNEAIEFTYDLENDIAEEVALEMVPVTIQTTPIPVQTAPVFLVQQGQTPPQFLVQSVSQASQATTVVSLATPTAMNQGKTQVLQTPQISLQATYPGPLTPTKAQVTAPSLIQTQPQHTAFPQPQPAHGQVPNINIQMTGQQNQATAQPSTVVASLPSPIQHETYVQHNAPRQSPIQPKLQQETQGQLPCPGHPHPDLMTPQFVSQHPHQAKQSVQHIMTHVSQNQVHQQPVVQYQQTVLSPGSAEIPVTTTESFIPSVDAASLLAVPLPAQTGQGVVPGQTALYPVAAAQQTFLGNSVDSSMIQPTSQPVMPHQSADQFQQQQQNLPQVQEHPGNFTTQLHLPAQPIQTPTQQPSALPQALTTFDKSQFPAQSAPTLHVVIQPPAQSGPSNISVPQSPNKTLPLYSHLVAGAPPSPHHHPRQLPSCPSTTLPSVLPQQPAPAAELPTSSPVAPVSLPGHANFVPASPQPVSALQLLDSNAPKLPQASLQDCDISLPAIAQTGSTYQLQVSTPFSSGVDSVPQSSPVGRWRFFINQTIRHRDSLSSQGAVTPPPTVETKLPQSPQKDEAPGSMATVAETTAPEANCGQASAPVIATSAVQIPNSLSTIAIPTVSNLPSLQATPAVVSPSTTTIVSSNLTPAVTTVCSTIDQSIEDTMGTASRPSAVEKSSASFHSTPLAAVSQLPIEEQQFFQQQAQLNVTPVPQHQIPQPNQMPAEPVQPQTLLQHPGQQYERAKTVDASQQQFASQKQSSLPMSESEMSTGKTSVTEDTGSFTAPFHPSSDSSLPPLHLASAEAHLPSLSFTMTPSPGQPSSVAESDSEGPPKIEFVDNRIKTLDEKLRNLLYQEYTSSSATLAGAVSVPPSVASMSAGGDESFDPQALQCSSFPLPATSSDTSTHTPSSTTSSTTPRSSSTSPDPERGGGGYEASSEVGDLVLSGPDEHQPVPSLPSAFASPTKPTSLFSPSQDGAAGSQHPFVSKESTVPGNMFMCKEGNSSHQALEGDKKETTLSSPQLRKGRFQAQQNRELQELYRQLRSLKDQRQSLPASLCRTPLPAAPPVISPRRPRLAKAKLRSRPHSHMDNTGVPQSG</sequence>
<dbReference type="PANTHER" id="PTHR13902">
    <property type="entry name" value="SERINE/THREONINE-PROTEIN KINASE WNK WITH NO LYSINE -RELATED"/>
    <property type="match status" value="1"/>
</dbReference>
<feature type="compositionally biased region" description="Polar residues" evidence="9">
    <location>
        <begin position="1048"/>
        <end position="1058"/>
    </location>
</feature>
<feature type="region of interest" description="Disordered" evidence="9">
    <location>
        <begin position="960"/>
        <end position="1109"/>
    </location>
</feature>
<dbReference type="Pfam" id="PF12202">
    <property type="entry name" value="OSR1_C"/>
    <property type="match status" value="1"/>
</dbReference>
<evidence type="ECO:0000256" key="6">
    <source>
        <dbReference type="ARBA" id="ARBA00022840"/>
    </source>
</evidence>
<evidence type="ECO:0000259" key="10">
    <source>
        <dbReference type="Pfam" id="PF12202"/>
    </source>
</evidence>
<feature type="region of interest" description="Disordered" evidence="9">
    <location>
        <begin position="635"/>
        <end position="666"/>
    </location>
</feature>
<name>A0ABV0SDT2_9TELE</name>
<gene>
    <name evidence="11" type="ORF">XENOCAPTIV_028247</name>
</gene>
<dbReference type="InterPro" id="IPR050588">
    <property type="entry name" value="WNK_Ser-Thr_kinase"/>
</dbReference>
<evidence type="ECO:0000256" key="4">
    <source>
        <dbReference type="ARBA" id="ARBA00022741"/>
    </source>
</evidence>
<feature type="compositionally biased region" description="Polar residues" evidence="9">
    <location>
        <begin position="845"/>
        <end position="866"/>
    </location>
</feature>
<feature type="region of interest" description="Disordered" evidence="9">
    <location>
        <begin position="893"/>
        <end position="918"/>
    </location>
</feature>
<reference evidence="11 12" key="1">
    <citation type="submission" date="2021-06" db="EMBL/GenBank/DDBJ databases">
        <authorList>
            <person name="Palmer J.M."/>
        </authorList>
    </citation>
    <scope>NUCLEOTIDE SEQUENCE [LARGE SCALE GENOMIC DNA]</scope>
    <source>
        <strain evidence="11 12">XC_2019</strain>
        <tissue evidence="11">Muscle</tissue>
    </source>
</reference>
<feature type="domain" description="Serine/threonine-protein kinase OSR1/WNK CCT" evidence="10">
    <location>
        <begin position="76"/>
        <end position="117"/>
    </location>
</feature>
<comment type="caution">
    <text evidence="11">The sequence shown here is derived from an EMBL/GenBank/DDBJ whole genome shotgun (WGS) entry which is preliminary data.</text>
</comment>
<feature type="compositionally biased region" description="Polar residues" evidence="9">
    <location>
        <begin position="895"/>
        <end position="909"/>
    </location>
</feature>
<evidence type="ECO:0000256" key="3">
    <source>
        <dbReference type="ARBA" id="ARBA00022679"/>
    </source>
</evidence>
<dbReference type="Proteomes" id="UP001434883">
    <property type="component" value="Unassembled WGS sequence"/>
</dbReference>
<feature type="compositionally biased region" description="Low complexity" evidence="9">
    <location>
        <begin position="407"/>
        <end position="423"/>
    </location>
</feature>
<keyword evidence="4" id="KW-0547">Nucleotide-binding</keyword>
<feature type="region of interest" description="Disordered" evidence="9">
    <location>
        <begin position="1134"/>
        <end position="1181"/>
    </location>
</feature>
<keyword evidence="5" id="KW-0418">Kinase</keyword>
<evidence type="ECO:0000256" key="7">
    <source>
        <dbReference type="ARBA" id="ARBA00047899"/>
    </source>
</evidence>
<feature type="region of interest" description="Disordered" evidence="9">
    <location>
        <begin position="499"/>
        <end position="545"/>
    </location>
</feature>
<feature type="compositionally biased region" description="Low complexity" evidence="9">
    <location>
        <begin position="869"/>
        <end position="881"/>
    </location>
</feature>
<feature type="region of interest" description="Disordered" evidence="9">
    <location>
        <begin position="396"/>
        <end position="429"/>
    </location>
</feature>
<evidence type="ECO:0000256" key="2">
    <source>
        <dbReference type="ARBA" id="ARBA00022527"/>
    </source>
</evidence>
<dbReference type="InterPro" id="IPR024678">
    <property type="entry name" value="Kinase_OSR1/WNK_CCT"/>
</dbReference>
<feature type="compositionally biased region" description="Polar residues" evidence="9">
    <location>
        <begin position="477"/>
        <end position="493"/>
    </location>
</feature>
<keyword evidence="12" id="KW-1185">Reference proteome</keyword>
<comment type="catalytic activity">
    <reaction evidence="7">
        <text>L-threonyl-[protein] + ATP = O-phospho-L-threonyl-[protein] + ADP + H(+)</text>
        <dbReference type="Rhea" id="RHEA:46608"/>
        <dbReference type="Rhea" id="RHEA-COMP:11060"/>
        <dbReference type="Rhea" id="RHEA-COMP:11605"/>
        <dbReference type="ChEBI" id="CHEBI:15378"/>
        <dbReference type="ChEBI" id="CHEBI:30013"/>
        <dbReference type="ChEBI" id="CHEBI:30616"/>
        <dbReference type="ChEBI" id="CHEBI:61977"/>
        <dbReference type="ChEBI" id="CHEBI:456216"/>
        <dbReference type="EC" id="2.7.11.1"/>
    </reaction>
</comment>
<feature type="region of interest" description="Disordered" evidence="9">
    <location>
        <begin position="474"/>
        <end position="493"/>
    </location>
</feature>
<evidence type="ECO:0000313" key="11">
    <source>
        <dbReference type="EMBL" id="MEQ2218031.1"/>
    </source>
</evidence>
<dbReference type="EC" id="2.7.11.1" evidence="1"/>
<keyword evidence="3" id="KW-0808">Transferase</keyword>
<dbReference type="EMBL" id="JAHRIN010076385">
    <property type="protein sequence ID" value="MEQ2218031.1"/>
    <property type="molecule type" value="Genomic_DNA"/>
</dbReference>